<dbReference type="Pfam" id="PF03466">
    <property type="entry name" value="LysR_substrate"/>
    <property type="match status" value="1"/>
</dbReference>
<keyword evidence="3" id="KW-1185">Reference proteome</keyword>
<sequence>MAERVALPTRTYGIRYLIEKIAARAGTALGVSVEANSLQAIKNLVRQSDVISFMPPLTLVNEMTNGLLRAIPLEGSDAKSATIDVVTSRSAELSAAAQSFLQLLLTRLRMQSR</sequence>
<reference evidence="2 3" key="1">
    <citation type="submission" date="2019-08" db="EMBL/GenBank/DDBJ databases">
        <authorList>
            <person name="Peeters C."/>
        </authorList>
    </citation>
    <scope>NUCLEOTIDE SEQUENCE [LARGE SCALE GENOMIC DNA]</scope>
    <source>
        <strain evidence="2 3">LMG 31014</strain>
    </source>
</reference>
<dbReference type="InterPro" id="IPR005119">
    <property type="entry name" value="LysR_subst-bd"/>
</dbReference>
<dbReference type="Gene3D" id="3.40.190.290">
    <property type="match status" value="1"/>
</dbReference>
<protein>
    <recommendedName>
        <fullName evidence="1">LysR substrate-binding domain-containing protein</fullName>
    </recommendedName>
</protein>
<dbReference type="EMBL" id="CABPSG010000006">
    <property type="protein sequence ID" value="VVE10967.1"/>
    <property type="molecule type" value="Genomic_DNA"/>
</dbReference>
<gene>
    <name evidence="2" type="ORF">PSO31014_02611</name>
</gene>
<dbReference type="SUPFAM" id="SSF53850">
    <property type="entry name" value="Periplasmic binding protein-like II"/>
    <property type="match status" value="1"/>
</dbReference>
<evidence type="ECO:0000313" key="2">
    <source>
        <dbReference type="EMBL" id="VVE10967.1"/>
    </source>
</evidence>
<dbReference type="InterPro" id="IPR050950">
    <property type="entry name" value="HTH-type_LysR_regulators"/>
</dbReference>
<accession>A0ABY6W1R1</accession>
<dbReference type="PANTHER" id="PTHR30419:SF8">
    <property type="entry name" value="NITROGEN ASSIMILATION TRANSCRIPTIONAL ACTIVATOR-RELATED"/>
    <property type="match status" value="1"/>
</dbReference>
<dbReference type="Proteomes" id="UP000405357">
    <property type="component" value="Unassembled WGS sequence"/>
</dbReference>
<proteinExistence type="predicted"/>
<name>A0ABY6W1R1_9BURK</name>
<evidence type="ECO:0000259" key="1">
    <source>
        <dbReference type="Pfam" id="PF03466"/>
    </source>
</evidence>
<comment type="caution">
    <text evidence="2">The sequence shown here is derived from an EMBL/GenBank/DDBJ whole genome shotgun (WGS) entry which is preliminary data.</text>
</comment>
<organism evidence="2 3">
    <name type="scientific">Pandoraea soli</name>
    <dbReference type="NCBI Taxonomy" id="2508293"/>
    <lineage>
        <taxon>Bacteria</taxon>
        <taxon>Pseudomonadati</taxon>
        <taxon>Pseudomonadota</taxon>
        <taxon>Betaproteobacteria</taxon>
        <taxon>Burkholderiales</taxon>
        <taxon>Burkholderiaceae</taxon>
        <taxon>Pandoraea</taxon>
    </lineage>
</organism>
<feature type="domain" description="LysR substrate-binding" evidence="1">
    <location>
        <begin position="3"/>
        <end position="108"/>
    </location>
</feature>
<evidence type="ECO:0000313" key="3">
    <source>
        <dbReference type="Proteomes" id="UP000405357"/>
    </source>
</evidence>
<dbReference type="PANTHER" id="PTHR30419">
    <property type="entry name" value="HTH-TYPE TRANSCRIPTIONAL REGULATOR YBHD"/>
    <property type="match status" value="1"/>
</dbReference>